<name>A0A5M9ZWJ1_9BIFI</name>
<organism evidence="2 3">
    <name type="scientific">Bifidobacterium tissieri</name>
    <dbReference type="NCBI Taxonomy" id="1630162"/>
    <lineage>
        <taxon>Bacteria</taxon>
        <taxon>Bacillati</taxon>
        <taxon>Actinomycetota</taxon>
        <taxon>Actinomycetes</taxon>
        <taxon>Bifidobacteriales</taxon>
        <taxon>Bifidobacteriaceae</taxon>
        <taxon>Bifidobacterium</taxon>
    </lineage>
</organism>
<reference evidence="2 3" key="1">
    <citation type="journal article" date="2019" name="Syst. Appl. Microbiol.">
        <title>Characterization of Bifidobacterium species in feaces of the Egyptian fruit bat: Description of B. vespertilionis sp. nov. and B. rousetti sp. nov.</title>
        <authorList>
            <person name="Modesto M."/>
            <person name="Satti M."/>
            <person name="Watanabe K."/>
            <person name="Puglisi E."/>
            <person name="Morelli L."/>
            <person name="Huang C.-H."/>
            <person name="Liou J.-S."/>
            <person name="Miyashita M."/>
            <person name="Tamura T."/>
            <person name="Saito S."/>
            <person name="Mori K."/>
            <person name="Huang L."/>
            <person name="Sciavilla P."/>
            <person name="Sandri C."/>
            <person name="Spiezio C."/>
            <person name="Vitali F."/>
            <person name="Cavalieri D."/>
            <person name="Perpetuini G."/>
            <person name="Tofalo R."/>
            <person name="Bonetti A."/>
            <person name="Arita M."/>
            <person name="Mattarelli P."/>
        </authorList>
    </citation>
    <scope>NUCLEOTIDE SEQUENCE [LARGE SCALE GENOMIC DNA]</scope>
    <source>
        <strain evidence="2 3">RST7</strain>
    </source>
</reference>
<evidence type="ECO:0000313" key="2">
    <source>
        <dbReference type="EMBL" id="KAA8831623.1"/>
    </source>
</evidence>
<dbReference type="AlphaFoldDB" id="A0A5M9ZWJ1"/>
<evidence type="ECO:0000256" key="1">
    <source>
        <dbReference type="SAM" id="MobiDB-lite"/>
    </source>
</evidence>
<sequence length="118" mass="13234">MMHEPDKNDPPIITWNGTTPSRRPVTYTDGHEPTPPLPDQVTDANHAGLWLLGKTITLTHHKETYTGKVTRVSAQNVTYDARKPLTPYGLRLIQISLDHGPRITLHPDDPITIKGEQQ</sequence>
<dbReference type="Proteomes" id="UP000412028">
    <property type="component" value="Unassembled WGS sequence"/>
</dbReference>
<protein>
    <submittedName>
        <fullName evidence="2">Uncharacterized protein</fullName>
    </submittedName>
</protein>
<feature type="region of interest" description="Disordered" evidence="1">
    <location>
        <begin position="1"/>
        <end position="40"/>
    </location>
</feature>
<proteinExistence type="predicted"/>
<gene>
    <name evidence="2" type="ORF">EMO89_02540</name>
</gene>
<evidence type="ECO:0000313" key="3">
    <source>
        <dbReference type="Proteomes" id="UP000412028"/>
    </source>
</evidence>
<dbReference type="RefSeq" id="WP_150380796.1">
    <property type="nucleotide sequence ID" value="NZ_RZUI01000002.1"/>
</dbReference>
<dbReference type="EMBL" id="RZUI01000002">
    <property type="protein sequence ID" value="KAA8831623.1"/>
    <property type="molecule type" value="Genomic_DNA"/>
</dbReference>
<comment type="caution">
    <text evidence="2">The sequence shown here is derived from an EMBL/GenBank/DDBJ whole genome shotgun (WGS) entry which is preliminary data.</text>
</comment>
<accession>A0A5M9ZWJ1</accession>